<accession>A0A7J7IZ51</accession>
<proteinExistence type="predicted"/>
<evidence type="ECO:0000256" key="1">
    <source>
        <dbReference type="SAM" id="MobiDB-lite"/>
    </source>
</evidence>
<sequence length="97" mass="10673">MPEEKELQDPTISSTSDSPGAAASESRDCNNKVLQSNRVTSTNTCSTSDSPEADASERKDCNNKVLQSSRVTSTNTCRMSQRSLKQALRKRFRVDNS</sequence>
<dbReference type="EMBL" id="VXIV02003252">
    <property type="protein sequence ID" value="KAF6019150.1"/>
    <property type="molecule type" value="Genomic_DNA"/>
</dbReference>
<feature type="compositionally biased region" description="Basic residues" evidence="1">
    <location>
        <begin position="87"/>
        <end position="97"/>
    </location>
</feature>
<protein>
    <submittedName>
        <fullName evidence="2">Uncharacterized protein</fullName>
    </submittedName>
</protein>
<feature type="region of interest" description="Disordered" evidence="1">
    <location>
        <begin position="1"/>
        <end position="97"/>
    </location>
</feature>
<reference evidence="2" key="1">
    <citation type="submission" date="2020-06" db="EMBL/GenBank/DDBJ databases">
        <title>Draft genome of Bugula neritina, a colonial animal packing powerful symbionts and potential medicines.</title>
        <authorList>
            <person name="Rayko M."/>
        </authorList>
    </citation>
    <scope>NUCLEOTIDE SEQUENCE [LARGE SCALE GENOMIC DNA]</scope>
    <source>
        <strain evidence="2">Kwan_BN1</strain>
    </source>
</reference>
<evidence type="ECO:0000313" key="2">
    <source>
        <dbReference type="EMBL" id="KAF6019150.1"/>
    </source>
</evidence>
<gene>
    <name evidence="2" type="ORF">EB796_022567</name>
</gene>
<keyword evidence="3" id="KW-1185">Reference proteome</keyword>
<dbReference type="AlphaFoldDB" id="A0A7J7IZ51"/>
<feature type="compositionally biased region" description="Polar residues" evidence="1">
    <location>
        <begin position="64"/>
        <end position="84"/>
    </location>
</feature>
<dbReference type="Proteomes" id="UP000593567">
    <property type="component" value="Unassembled WGS sequence"/>
</dbReference>
<comment type="caution">
    <text evidence="2">The sequence shown here is derived from an EMBL/GenBank/DDBJ whole genome shotgun (WGS) entry which is preliminary data.</text>
</comment>
<feature type="compositionally biased region" description="Polar residues" evidence="1">
    <location>
        <begin position="32"/>
        <end position="50"/>
    </location>
</feature>
<organism evidence="2 3">
    <name type="scientific">Bugula neritina</name>
    <name type="common">Brown bryozoan</name>
    <name type="synonym">Sertularia neritina</name>
    <dbReference type="NCBI Taxonomy" id="10212"/>
    <lineage>
        <taxon>Eukaryota</taxon>
        <taxon>Metazoa</taxon>
        <taxon>Spiralia</taxon>
        <taxon>Lophotrochozoa</taxon>
        <taxon>Bryozoa</taxon>
        <taxon>Gymnolaemata</taxon>
        <taxon>Cheilostomatida</taxon>
        <taxon>Flustrina</taxon>
        <taxon>Buguloidea</taxon>
        <taxon>Bugulidae</taxon>
        <taxon>Bugula</taxon>
    </lineage>
</organism>
<name>A0A7J7IZ51_BUGNE</name>
<evidence type="ECO:0000313" key="3">
    <source>
        <dbReference type="Proteomes" id="UP000593567"/>
    </source>
</evidence>